<name>A0A9Q0R6W5_ANAIG</name>
<evidence type="ECO:0000313" key="1">
    <source>
        <dbReference type="EMBL" id="KAJ5068831.1"/>
    </source>
</evidence>
<sequence length="395" mass="47506">MFQKDIKNTETKEQETKREKKKEKKTIYLFINPSFINQQEKTIKIIFKNQNQNFEMNQFKELNSSIWYFDIFDKINQDSIFQFQIIPKNQNQNQNQNIDEIERNISKNENKNIFFEFGSEKISSKAKVNFLDILISFNNKSSKTPKILSQFKNNINLLQIDESIIKDFFDSYSNYETENDKSKILKMLFLMKKEYIPDIITKILSTKLEIIYDKLIKSQLKDIFQSLFEKISTDSNISEDIIIQYLPIFIYYNLKVIEETNEDIEKSNESFKKLLTFFFFENKNEDERKSKFNLLIPSIDTYLSITKQSYQILLKILNKLFNNLNEIPHQFFIKIIDKMQSQINQIDNIEQFIDIWKPLSSLFIQNDSEEQKEQEQQKNNNKKKLFLFLKNILIN</sequence>
<organism evidence="1 2">
    <name type="scientific">Anaeramoeba ignava</name>
    <name type="common">Anaerobic marine amoeba</name>
    <dbReference type="NCBI Taxonomy" id="1746090"/>
    <lineage>
        <taxon>Eukaryota</taxon>
        <taxon>Metamonada</taxon>
        <taxon>Anaeramoebidae</taxon>
        <taxon>Anaeramoeba</taxon>
    </lineage>
</organism>
<comment type="caution">
    <text evidence="1">The sequence shown here is derived from an EMBL/GenBank/DDBJ whole genome shotgun (WGS) entry which is preliminary data.</text>
</comment>
<evidence type="ECO:0000313" key="2">
    <source>
        <dbReference type="Proteomes" id="UP001149090"/>
    </source>
</evidence>
<gene>
    <name evidence="1" type="ORF">M0811_12137</name>
</gene>
<reference evidence="1" key="1">
    <citation type="submission" date="2022-10" db="EMBL/GenBank/DDBJ databases">
        <title>Novel sulphate-reducing endosymbionts in the free-living metamonad Anaeramoeba.</title>
        <authorList>
            <person name="Jerlstrom-Hultqvist J."/>
            <person name="Cepicka I."/>
            <person name="Gallot-Lavallee L."/>
            <person name="Salas-Leiva D."/>
            <person name="Curtis B.A."/>
            <person name="Zahonova K."/>
            <person name="Pipaliya S."/>
            <person name="Dacks J."/>
            <person name="Roger A.J."/>
        </authorList>
    </citation>
    <scope>NUCLEOTIDE SEQUENCE</scope>
    <source>
        <strain evidence="1">BMAN</strain>
    </source>
</reference>
<dbReference type="EMBL" id="JAPDFW010000112">
    <property type="protein sequence ID" value="KAJ5068831.1"/>
    <property type="molecule type" value="Genomic_DNA"/>
</dbReference>
<keyword evidence="2" id="KW-1185">Reference proteome</keyword>
<protein>
    <submittedName>
        <fullName evidence="1">Uncharacterized protein</fullName>
    </submittedName>
</protein>
<dbReference type="AlphaFoldDB" id="A0A9Q0R6W5"/>
<dbReference type="Proteomes" id="UP001149090">
    <property type="component" value="Unassembled WGS sequence"/>
</dbReference>
<accession>A0A9Q0R6W5</accession>
<proteinExistence type="predicted"/>